<dbReference type="Proteomes" id="UP000807353">
    <property type="component" value="Unassembled WGS sequence"/>
</dbReference>
<comment type="caution">
    <text evidence="1">The sequence shown here is derived from an EMBL/GenBank/DDBJ whole genome shotgun (WGS) entry which is preliminary data.</text>
</comment>
<organism evidence="1 2">
    <name type="scientific">Collybia nuda</name>
    <dbReference type="NCBI Taxonomy" id="64659"/>
    <lineage>
        <taxon>Eukaryota</taxon>
        <taxon>Fungi</taxon>
        <taxon>Dikarya</taxon>
        <taxon>Basidiomycota</taxon>
        <taxon>Agaricomycotina</taxon>
        <taxon>Agaricomycetes</taxon>
        <taxon>Agaricomycetidae</taxon>
        <taxon>Agaricales</taxon>
        <taxon>Tricholomatineae</taxon>
        <taxon>Clitocybaceae</taxon>
        <taxon>Collybia</taxon>
    </lineage>
</organism>
<gene>
    <name evidence="1" type="ORF">BDZ94DRAFT_1277948</name>
</gene>
<dbReference type="AlphaFoldDB" id="A0A9P5XTQ5"/>
<reference evidence="1" key="1">
    <citation type="submission" date="2020-11" db="EMBL/GenBank/DDBJ databases">
        <authorList>
            <consortium name="DOE Joint Genome Institute"/>
            <person name="Ahrendt S."/>
            <person name="Riley R."/>
            <person name="Andreopoulos W."/>
            <person name="Labutti K."/>
            <person name="Pangilinan J."/>
            <person name="Ruiz-Duenas F.J."/>
            <person name="Barrasa J.M."/>
            <person name="Sanchez-Garcia M."/>
            <person name="Camarero S."/>
            <person name="Miyauchi S."/>
            <person name="Serrano A."/>
            <person name="Linde D."/>
            <person name="Babiker R."/>
            <person name="Drula E."/>
            <person name="Ayuso-Fernandez I."/>
            <person name="Pacheco R."/>
            <person name="Padilla G."/>
            <person name="Ferreira P."/>
            <person name="Barriuso J."/>
            <person name="Kellner H."/>
            <person name="Castanera R."/>
            <person name="Alfaro M."/>
            <person name="Ramirez L."/>
            <person name="Pisabarro A.G."/>
            <person name="Kuo A."/>
            <person name="Tritt A."/>
            <person name="Lipzen A."/>
            <person name="He G."/>
            <person name="Yan M."/>
            <person name="Ng V."/>
            <person name="Cullen D."/>
            <person name="Martin F."/>
            <person name="Rosso M.-N."/>
            <person name="Henrissat B."/>
            <person name="Hibbett D."/>
            <person name="Martinez A.T."/>
            <person name="Grigoriev I.V."/>
        </authorList>
    </citation>
    <scope>NUCLEOTIDE SEQUENCE</scope>
    <source>
        <strain evidence="1">CBS 247.69</strain>
    </source>
</reference>
<evidence type="ECO:0000313" key="1">
    <source>
        <dbReference type="EMBL" id="KAF9455540.1"/>
    </source>
</evidence>
<name>A0A9P5XTQ5_9AGAR</name>
<dbReference type="OrthoDB" id="3001771at2759"/>
<accession>A0A9P5XTQ5</accession>
<evidence type="ECO:0000313" key="2">
    <source>
        <dbReference type="Proteomes" id="UP000807353"/>
    </source>
</evidence>
<protein>
    <submittedName>
        <fullName evidence="1">Uncharacterized protein</fullName>
    </submittedName>
</protein>
<proteinExistence type="predicted"/>
<dbReference type="EMBL" id="MU150624">
    <property type="protein sequence ID" value="KAF9455540.1"/>
    <property type="molecule type" value="Genomic_DNA"/>
</dbReference>
<feature type="non-terminal residue" evidence="1">
    <location>
        <position position="1"/>
    </location>
</feature>
<sequence length="106" mass="12554">HWNNLTRLAPILWTDLRIYVDEEPTSLSRIQTYLDLSLDLPLDLHVLQHMYMHGSIDPNENLRCRAVIGMLIPHFRRCRIISFNVLHSSSLPSIHRKFRRHAPHLI</sequence>
<keyword evidence="2" id="KW-1185">Reference proteome</keyword>